<dbReference type="PROSITE" id="PS51257">
    <property type="entry name" value="PROKAR_LIPOPROTEIN"/>
    <property type="match status" value="1"/>
</dbReference>
<evidence type="ECO:0000256" key="1">
    <source>
        <dbReference type="ARBA" id="ARBA00004370"/>
    </source>
</evidence>
<dbReference type="PANTHER" id="PTHR30332:SF24">
    <property type="entry name" value="SECRETIN GSPD-RELATED"/>
    <property type="match status" value="1"/>
</dbReference>
<keyword evidence="3" id="KW-0472">Membrane</keyword>
<dbReference type="GO" id="GO:0009306">
    <property type="term" value="P:protein secretion"/>
    <property type="evidence" value="ECO:0007669"/>
    <property type="project" value="InterPro"/>
</dbReference>
<feature type="domain" description="Secretin N-terminal" evidence="7">
    <location>
        <begin position="205"/>
        <end position="284"/>
    </location>
</feature>
<feature type="region of interest" description="Disordered" evidence="4">
    <location>
        <begin position="230"/>
        <end position="249"/>
    </location>
</feature>
<proteinExistence type="predicted"/>
<accession>A0A506QTQ8</accession>
<dbReference type="GO" id="GO:0015627">
    <property type="term" value="C:type II protein secretion system complex"/>
    <property type="evidence" value="ECO:0007669"/>
    <property type="project" value="TreeGrafter"/>
</dbReference>
<dbReference type="InterPro" id="IPR004846">
    <property type="entry name" value="T2SS/T3SS_dom"/>
</dbReference>
<reference evidence="8 9" key="1">
    <citation type="submission" date="2019-06" db="EMBL/GenBank/DDBJ databases">
        <title>Taxogenomics and systematics of the genus Pantoea.</title>
        <authorList>
            <person name="Tambong J.T."/>
        </authorList>
    </citation>
    <scope>NUCLEOTIDE SEQUENCE [LARGE SCALE GENOMIC DNA]</scope>
    <source>
        <strain evidence="8 9">LMG 24200</strain>
    </source>
</reference>
<dbReference type="EMBL" id="VHJA01000010">
    <property type="protein sequence ID" value="TPV49602.1"/>
    <property type="molecule type" value="Genomic_DNA"/>
</dbReference>
<dbReference type="GO" id="GO:0019867">
    <property type="term" value="C:outer membrane"/>
    <property type="evidence" value="ECO:0007669"/>
    <property type="project" value="InterPro"/>
</dbReference>
<dbReference type="Pfam" id="PF00263">
    <property type="entry name" value="Secretin"/>
    <property type="match status" value="1"/>
</dbReference>
<keyword evidence="2 5" id="KW-0732">Signal</keyword>
<dbReference type="InterPro" id="IPR011514">
    <property type="entry name" value="Secretin_N_2"/>
</dbReference>
<evidence type="ECO:0000256" key="4">
    <source>
        <dbReference type="SAM" id="MobiDB-lite"/>
    </source>
</evidence>
<evidence type="ECO:0000256" key="3">
    <source>
        <dbReference type="ARBA" id="ARBA00023136"/>
    </source>
</evidence>
<evidence type="ECO:0000259" key="6">
    <source>
        <dbReference type="Pfam" id="PF00263"/>
    </source>
</evidence>
<evidence type="ECO:0000313" key="9">
    <source>
        <dbReference type="Proteomes" id="UP000317747"/>
    </source>
</evidence>
<dbReference type="NCBIfam" id="TIGR02520">
    <property type="entry name" value="pilus_B_mal_scr"/>
    <property type="match status" value="1"/>
</dbReference>
<dbReference type="InterPro" id="IPR050810">
    <property type="entry name" value="Bact_Secretion_Sys_Channel"/>
</dbReference>
<dbReference type="PANTHER" id="PTHR30332">
    <property type="entry name" value="PROBABLE GENERAL SECRETION PATHWAY PROTEIN D"/>
    <property type="match status" value="1"/>
</dbReference>
<dbReference type="AlphaFoldDB" id="A0A506QTQ8"/>
<feature type="domain" description="Type II/III secretion system secretin-like" evidence="6">
    <location>
        <begin position="424"/>
        <end position="552"/>
    </location>
</feature>
<protein>
    <submittedName>
        <fullName evidence="8">PilN family type IVB pilus formation outer membrane protein</fullName>
    </submittedName>
</protein>
<comment type="subcellular location">
    <subcellularLocation>
        <location evidence="1">Membrane</location>
    </subcellularLocation>
</comment>
<organism evidence="8 9">
    <name type="scientific">Pantoea deleyi</name>
    <dbReference type="NCBI Taxonomy" id="470932"/>
    <lineage>
        <taxon>Bacteria</taxon>
        <taxon>Pseudomonadati</taxon>
        <taxon>Pseudomonadota</taxon>
        <taxon>Gammaproteobacteria</taxon>
        <taxon>Enterobacterales</taxon>
        <taxon>Erwiniaceae</taxon>
        <taxon>Pantoea</taxon>
    </lineage>
</organism>
<dbReference type="OrthoDB" id="6638496at2"/>
<dbReference type="Proteomes" id="UP000317747">
    <property type="component" value="Unassembled WGS sequence"/>
</dbReference>
<dbReference type="GO" id="GO:0009297">
    <property type="term" value="P:pilus assembly"/>
    <property type="evidence" value="ECO:0007669"/>
    <property type="project" value="InterPro"/>
</dbReference>
<evidence type="ECO:0000259" key="7">
    <source>
        <dbReference type="Pfam" id="PF07655"/>
    </source>
</evidence>
<evidence type="ECO:0000256" key="5">
    <source>
        <dbReference type="SAM" id="SignalP"/>
    </source>
</evidence>
<comment type="caution">
    <text evidence="8">The sequence shown here is derived from an EMBL/GenBank/DDBJ whole genome shotgun (WGS) entry which is preliminary data.</text>
</comment>
<evidence type="ECO:0000256" key="2">
    <source>
        <dbReference type="ARBA" id="ARBA00022729"/>
    </source>
</evidence>
<dbReference type="Pfam" id="PF07655">
    <property type="entry name" value="Secretin_N_2"/>
    <property type="match status" value="1"/>
</dbReference>
<gene>
    <name evidence="8" type="ORF">FJW01_00570</name>
</gene>
<sequence length="557" mass="58767">MSRNPLKLTLLAMAVLLSACSVKDVSTIEKENNAQADTTRRVLKSRLDMSQPAVVWSDKPWVNLRPIQPVISAPDGVKLPSCQIVLNNPEGLTLAQIASRINTICDFRVFISPEVAAALMQSAGGGVTTSRMSGSLPAPDDNGRVPLAQMGMQQSQFTAVSAEPLLFQGTRFLGDAQEALNIAAGTLGLSVRRSAGRVDFYIQDTRTFQLAILNTKVNSTASITSGAGTQLGAEGGTGGTRGDVSSNQKTDYGMNSDLYNDIRKTVEQILTPKSGRYWLSDATGTLSVTDTPEVLDRVGRYIDYQNKVLSRQVQLNVQIVRVTQTSNVDRGLDWGLIVKSVTGFGATLGSTFAGAPNNAGSAGISILDTADGGAAKFSGSQLMLKALAQQGSVTMALNQTDPTANLTPVAYQLSKSTGLLTSSSSTAVANVGVTSSQTVSSITTGLFMTMLPFVQENGDIQLQFAFSYTTPPDVKQFISKDGNTRNDVADTATEGLARKVNLRAGQTLVLTGSEQQNASSDKQGTFTPDNFILGGGQSGAKSRSTLVIMVTPVLLGQ</sequence>
<feature type="chain" id="PRO_5022793159" evidence="5">
    <location>
        <begin position="24"/>
        <end position="557"/>
    </location>
</feature>
<keyword evidence="9" id="KW-1185">Reference proteome</keyword>
<evidence type="ECO:0000313" key="8">
    <source>
        <dbReference type="EMBL" id="TPV49602.1"/>
    </source>
</evidence>
<feature type="signal peptide" evidence="5">
    <location>
        <begin position="1"/>
        <end position="23"/>
    </location>
</feature>
<name>A0A506QTQ8_9GAMM</name>
<dbReference type="InterPro" id="IPR013359">
    <property type="entry name" value="Pilus_4B_PilN"/>
</dbReference>
<dbReference type="RefSeq" id="WP_128084561.1">
    <property type="nucleotide sequence ID" value="NZ_CP071405.1"/>
</dbReference>